<dbReference type="PANTHER" id="PTHR43133">
    <property type="entry name" value="RNA POLYMERASE ECF-TYPE SIGMA FACTO"/>
    <property type="match status" value="1"/>
</dbReference>
<dbReference type="SUPFAM" id="SSF88659">
    <property type="entry name" value="Sigma3 and sigma4 domains of RNA polymerase sigma factors"/>
    <property type="match status" value="1"/>
</dbReference>
<dbReference type="GO" id="GO:0016987">
    <property type="term" value="F:sigma factor activity"/>
    <property type="evidence" value="ECO:0007669"/>
    <property type="project" value="UniProtKB-KW"/>
</dbReference>
<keyword evidence="9" id="KW-1185">Reference proteome</keyword>
<reference evidence="8 9" key="1">
    <citation type="submission" date="2020-08" db="EMBL/GenBank/DDBJ databases">
        <title>Genomic Encyclopedia of Type Strains, Phase III (KMG-III): the genomes of soil and plant-associated and newly described type strains.</title>
        <authorList>
            <person name="Whitman W."/>
        </authorList>
    </citation>
    <scope>NUCLEOTIDE SEQUENCE [LARGE SCALE GENOMIC DNA]</scope>
    <source>
        <strain evidence="8 9">CECT 3302</strain>
    </source>
</reference>
<protein>
    <submittedName>
        <fullName evidence="8">RNA polymerase sigma-70 factor (ECF subfamily)</fullName>
    </submittedName>
</protein>
<dbReference type="Gene3D" id="1.10.1740.10">
    <property type="match status" value="1"/>
</dbReference>
<keyword evidence="4" id="KW-0731">Sigma factor</keyword>
<dbReference type="InterPro" id="IPR013249">
    <property type="entry name" value="RNA_pol_sigma70_r4_t2"/>
</dbReference>
<dbReference type="GO" id="GO:0006352">
    <property type="term" value="P:DNA-templated transcription initiation"/>
    <property type="evidence" value="ECO:0007669"/>
    <property type="project" value="InterPro"/>
</dbReference>
<comment type="caution">
    <text evidence="8">The sequence shown here is derived from an EMBL/GenBank/DDBJ whole genome shotgun (WGS) entry which is preliminary data.</text>
</comment>
<dbReference type="InterPro" id="IPR036388">
    <property type="entry name" value="WH-like_DNA-bd_sf"/>
</dbReference>
<sequence>MSVMVDPFVDAAEKHRRELRVHCYRMVASFDEAEDLVQETMVKAWERRDQLTDPEAVRGWLYRIATNTCLDFLRRNERRPKTYAPLPGFDHGTGEPPELLEWLQPFPDALLEPERPEDEAVARETIELVFLTAIQHLTPQQRAVFVFREVLGWSAADTAAALDVTVATVNSLLQRAKPALRRHLPEDRSTWRTEGPTEEERKVIDAYIAAGESNWREGIADLLTSDAVLTMPPNPFWFSTRQALLDFVLPNLDPSSPTYLGEWCFIPAAANRMPAVAGYVRRPGTTIYRPQVLDVLRVVGGRVAQITTFEPHLFPAFGLPQALS</sequence>
<comment type="similarity">
    <text evidence="1">Belongs to the sigma-70 factor family. ECF subfamily.</text>
</comment>
<dbReference type="GO" id="GO:0003677">
    <property type="term" value="F:DNA binding"/>
    <property type="evidence" value="ECO:0007669"/>
    <property type="project" value="InterPro"/>
</dbReference>
<dbReference type="InterPro" id="IPR013325">
    <property type="entry name" value="RNA_pol_sigma_r2"/>
</dbReference>
<evidence type="ECO:0000256" key="2">
    <source>
        <dbReference type="ARBA" id="ARBA00011344"/>
    </source>
</evidence>
<evidence type="ECO:0000256" key="3">
    <source>
        <dbReference type="ARBA" id="ARBA00023015"/>
    </source>
</evidence>
<dbReference type="EMBL" id="JACHXG010000001">
    <property type="protein sequence ID" value="MBB3087405.1"/>
    <property type="molecule type" value="Genomic_DNA"/>
</dbReference>
<dbReference type="PANTHER" id="PTHR43133:SF65">
    <property type="entry name" value="ECF RNA POLYMERASE SIGMA FACTOR SIGG"/>
    <property type="match status" value="1"/>
</dbReference>
<dbReference type="InterPro" id="IPR013324">
    <property type="entry name" value="RNA_pol_sigma_r3/r4-like"/>
</dbReference>
<dbReference type="Gene3D" id="1.10.10.10">
    <property type="entry name" value="Winged helix-like DNA-binding domain superfamily/Winged helix DNA-binding domain"/>
    <property type="match status" value="1"/>
</dbReference>
<dbReference type="CDD" id="cd06171">
    <property type="entry name" value="Sigma70_r4"/>
    <property type="match status" value="1"/>
</dbReference>
<dbReference type="InterPro" id="IPR014284">
    <property type="entry name" value="RNA_pol_sigma-70_dom"/>
</dbReference>
<evidence type="ECO:0000259" key="6">
    <source>
        <dbReference type="Pfam" id="PF04542"/>
    </source>
</evidence>
<feature type="domain" description="RNA polymerase sigma-70 region 2" evidence="6">
    <location>
        <begin position="13"/>
        <end position="79"/>
    </location>
</feature>
<dbReference type="NCBIfam" id="TIGR02937">
    <property type="entry name" value="sigma70-ECF"/>
    <property type="match status" value="1"/>
</dbReference>
<organism evidence="8 9">
    <name type="scientific">Nocardioides albus</name>
    <dbReference type="NCBI Taxonomy" id="1841"/>
    <lineage>
        <taxon>Bacteria</taxon>
        <taxon>Bacillati</taxon>
        <taxon>Actinomycetota</taxon>
        <taxon>Actinomycetes</taxon>
        <taxon>Propionibacteriales</taxon>
        <taxon>Nocardioidaceae</taxon>
        <taxon>Nocardioides</taxon>
    </lineage>
</organism>
<dbReference type="NCBIfam" id="TIGR02960">
    <property type="entry name" value="SigX5"/>
    <property type="match status" value="1"/>
</dbReference>
<evidence type="ECO:0000313" key="8">
    <source>
        <dbReference type="EMBL" id="MBB3087405.1"/>
    </source>
</evidence>
<proteinExistence type="inferred from homology"/>
<dbReference type="SUPFAM" id="SSF88946">
    <property type="entry name" value="Sigma2 domain of RNA polymerase sigma factors"/>
    <property type="match status" value="1"/>
</dbReference>
<dbReference type="SUPFAM" id="SSF54427">
    <property type="entry name" value="NTF2-like"/>
    <property type="match status" value="1"/>
</dbReference>
<evidence type="ECO:0000256" key="1">
    <source>
        <dbReference type="ARBA" id="ARBA00010641"/>
    </source>
</evidence>
<evidence type="ECO:0000313" key="9">
    <source>
        <dbReference type="Proteomes" id="UP000577707"/>
    </source>
</evidence>
<keyword evidence="3" id="KW-0805">Transcription regulation</keyword>
<evidence type="ECO:0000256" key="5">
    <source>
        <dbReference type="ARBA" id="ARBA00023163"/>
    </source>
</evidence>
<comment type="subunit">
    <text evidence="2">Interacts transiently with the RNA polymerase catalytic core formed by RpoA, RpoB, RpoC and RpoZ (2 alpha, 1 beta, 1 beta' and 1 omega subunit) to form the RNA polymerase holoenzyme that can initiate transcription.</text>
</comment>
<dbReference type="NCBIfam" id="NF006089">
    <property type="entry name" value="PRK08241.1"/>
    <property type="match status" value="1"/>
</dbReference>
<dbReference type="InterPro" id="IPR032710">
    <property type="entry name" value="NTF2-like_dom_sf"/>
</dbReference>
<dbReference type="InterPro" id="IPR039425">
    <property type="entry name" value="RNA_pol_sigma-70-like"/>
</dbReference>
<gene>
    <name evidence="8" type="ORF">FHS12_000328</name>
</gene>
<evidence type="ECO:0000256" key="4">
    <source>
        <dbReference type="ARBA" id="ARBA00023082"/>
    </source>
</evidence>
<keyword evidence="5" id="KW-0804">Transcription</keyword>
<dbReference type="Pfam" id="PF08281">
    <property type="entry name" value="Sigma70_r4_2"/>
    <property type="match status" value="1"/>
</dbReference>
<dbReference type="Pfam" id="PF04542">
    <property type="entry name" value="Sigma70_r2"/>
    <property type="match status" value="1"/>
</dbReference>
<dbReference type="InterPro" id="IPR007627">
    <property type="entry name" value="RNA_pol_sigma70_r2"/>
</dbReference>
<dbReference type="InterPro" id="IPR014305">
    <property type="entry name" value="RNA_pol_sigma-G_actinobac"/>
</dbReference>
<name>A0A7W5A0Q8_9ACTN</name>
<dbReference type="Gene3D" id="3.10.450.50">
    <property type="match status" value="1"/>
</dbReference>
<dbReference type="RefSeq" id="WP_183541604.1">
    <property type="nucleotide sequence ID" value="NZ_BMQT01000001.1"/>
</dbReference>
<dbReference type="AlphaFoldDB" id="A0A7W5A0Q8"/>
<evidence type="ECO:0000259" key="7">
    <source>
        <dbReference type="Pfam" id="PF08281"/>
    </source>
</evidence>
<dbReference type="Proteomes" id="UP000577707">
    <property type="component" value="Unassembled WGS sequence"/>
</dbReference>
<accession>A0A7W5A0Q8</accession>
<feature type="domain" description="RNA polymerase sigma factor 70 region 4 type 2" evidence="7">
    <location>
        <begin position="130"/>
        <end position="177"/>
    </location>
</feature>